<dbReference type="InterPro" id="IPR001173">
    <property type="entry name" value="Glyco_trans_2-like"/>
</dbReference>
<evidence type="ECO:0000256" key="1">
    <source>
        <dbReference type="ARBA" id="ARBA00022679"/>
    </source>
</evidence>
<dbReference type="PANTHER" id="PTHR43685:SF3">
    <property type="entry name" value="SLR2126 PROTEIN"/>
    <property type="match status" value="1"/>
</dbReference>
<evidence type="ECO:0000259" key="2">
    <source>
        <dbReference type="Pfam" id="PF00535"/>
    </source>
</evidence>
<feature type="domain" description="Glycosyltransferase 2-like" evidence="2">
    <location>
        <begin position="17"/>
        <end position="124"/>
    </location>
</feature>
<dbReference type="Pfam" id="PF00535">
    <property type="entry name" value="Glycos_transf_2"/>
    <property type="match status" value="1"/>
</dbReference>
<keyword evidence="5" id="KW-1185">Reference proteome</keyword>
<dbReference type="PANTHER" id="PTHR43685">
    <property type="entry name" value="GLYCOSYLTRANSFERASE"/>
    <property type="match status" value="1"/>
</dbReference>
<proteinExistence type="predicted"/>
<dbReference type="InterPro" id="IPR029044">
    <property type="entry name" value="Nucleotide-diphossugar_trans"/>
</dbReference>
<dbReference type="CDD" id="cd06420">
    <property type="entry name" value="GT2_Chondriotin_Pol_N"/>
    <property type="match status" value="1"/>
</dbReference>
<dbReference type="RefSeq" id="WP_241738370.1">
    <property type="nucleotide sequence ID" value="NZ_JADILU010000009.1"/>
</dbReference>
<dbReference type="InterPro" id="IPR027791">
    <property type="entry name" value="Galactosyl_T_C"/>
</dbReference>
<reference evidence="5" key="1">
    <citation type="journal article" date="2019" name="Int. J. Syst. Evol. Microbiol.">
        <title>The Global Catalogue of Microorganisms (GCM) 10K type strain sequencing project: providing services to taxonomists for standard genome sequencing and annotation.</title>
        <authorList>
            <consortium name="The Broad Institute Genomics Platform"/>
            <consortium name="The Broad Institute Genome Sequencing Center for Infectious Disease"/>
            <person name="Wu L."/>
            <person name="Ma J."/>
        </authorList>
    </citation>
    <scope>NUCLEOTIDE SEQUENCE [LARGE SCALE GENOMIC DNA]</scope>
    <source>
        <strain evidence="5">KCTC 32514</strain>
    </source>
</reference>
<dbReference type="InterPro" id="IPR050834">
    <property type="entry name" value="Glycosyltransf_2"/>
</dbReference>
<name>A0ABW5ZYJ1_9FLAO</name>
<comment type="caution">
    <text evidence="4">The sequence shown here is derived from an EMBL/GenBank/DDBJ whole genome shotgun (WGS) entry which is preliminary data.</text>
</comment>
<sequence>MCVKITIFEPMKTMDTSVIISTYNKPEWLALVLYSYSIQSVSNFEIIIADDGSDERTKKLIEHFSTQTKLKVIHVWQEDNGFQKTKILNKAIVASHSDYLIFTDGDCIAREDFVETHLSFRRKNCALSGGYFKLDESVSHKITKEVISKQNCFNKDWLIEQGQPRSFKFNKLTKSKNKAQLLNTLTPTKATFDGMNVSCYKADILAVNGFDERMQYGAEDREVGERMMNNGIKFLQVRYSTICVHLFHERPYKNEEILKKNNAIRKDTKQNKAQFTDFGITKK</sequence>
<evidence type="ECO:0000313" key="5">
    <source>
        <dbReference type="Proteomes" id="UP001597548"/>
    </source>
</evidence>
<feature type="domain" description="Galactosyltransferase C-terminal" evidence="3">
    <location>
        <begin position="191"/>
        <end position="248"/>
    </location>
</feature>
<dbReference type="Pfam" id="PF02709">
    <property type="entry name" value="Glyco_transf_7C"/>
    <property type="match status" value="1"/>
</dbReference>
<evidence type="ECO:0000259" key="3">
    <source>
        <dbReference type="Pfam" id="PF02709"/>
    </source>
</evidence>
<dbReference type="SUPFAM" id="SSF53448">
    <property type="entry name" value="Nucleotide-diphospho-sugar transferases"/>
    <property type="match status" value="1"/>
</dbReference>
<evidence type="ECO:0000313" key="4">
    <source>
        <dbReference type="EMBL" id="MFD2917606.1"/>
    </source>
</evidence>
<dbReference type="EMBL" id="JBHUOS010000015">
    <property type="protein sequence ID" value="MFD2917606.1"/>
    <property type="molecule type" value="Genomic_DNA"/>
</dbReference>
<accession>A0ABW5ZYJ1</accession>
<gene>
    <name evidence="4" type="ORF">ACFS29_18280</name>
</gene>
<dbReference type="Gene3D" id="3.90.550.10">
    <property type="entry name" value="Spore Coat Polysaccharide Biosynthesis Protein SpsA, Chain A"/>
    <property type="match status" value="1"/>
</dbReference>
<keyword evidence="1" id="KW-0808">Transferase</keyword>
<dbReference type="Proteomes" id="UP001597548">
    <property type="component" value="Unassembled WGS sequence"/>
</dbReference>
<protein>
    <submittedName>
        <fullName evidence="4">Glycosyltransferase family 2 protein</fullName>
    </submittedName>
</protein>
<organism evidence="4 5">
    <name type="scientific">Psychroserpens luteus</name>
    <dbReference type="NCBI Taxonomy" id="1434066"/>
    <lineage>
        <taxon>Bacteria</taxon>
        <taxon>Pseudomonadati</taxon>
        <taxon>Bacteroidota</taxon>
        <taxon>Flavobacteriia</taxon>
        <taxon>Flavobacteriales</taxon>
        <taxon>Flavobacteriaceae</taxon>
        <taxon>Psychroserpens</taxon>
    </lineage>
</organism>